<dbReference type="Proteomes" id="UP000625210">
    <property type="component" value="Unassembled WGS sequence"/>
</dbReference>
<name>A0A8J2VC35_9BACL</name>
<proteinExistence type="predicted"/>
<evidence type="ECO:0000313" key="1">
    <source>
        <dbReference type="EMBL" id="GGE20020.1"/>
    </source>
</evidence>
<organism evidence="1 2">
    <name type="scientific">Marinithermofilum abyssi</name>
    <dbReference type="NCBI Taxonomy" id="1571185"/>
    <lineage>
        <taxon>Bacteria</taxon>
        <taxon>Bacillati</taxon>
        <taxon>Bacillota</taxon>
        <taxon>Bacilli</taxon>
        <taxon>Bacillales</taxon>
        <taxon>Thermoactinomycetaceae</taxon>
        <taxon>Marinithermofilum</taxon>
    </lineage>
</organism>
<reference evidence="1" key="1">
    <citation type="journal article" date="2014" name="Int. J. Syst. Evol. Microbiol.">
        <title>Complete genome sequence of Corynebacterium casei LMG S-19264T (=DSM 44701T), isolated from a smear-ripened cheese.</title>
        <authorList>
            <consortium name="US DOE Joint Genome Institute (JGI-PGF)"/>
            <person name="Walter F."/>
            <person name="Albersmeier A."/>
            <person name="Kalinowski J."/>
            <person name="Ruckert C."/>
        </authorList>
    </citation>
    <scope>NUCLEOTIDE SEQUENCE</scope>
    <source>
        <strain evidence="1">CGMCC 1.15179</strain>
    </source>
</reference>
<dbReference type="SUPFAM" id="SSF52833">
    <property type="entry name" value="Thioredoxin-like"/>
    <property type="match status" value="1"/>
</dbReference>
<accession>A0A8J2VC35</accession>
<dbReference type="Pfam" id="PF11009">
    <property type="entry name" value="BrxC"/>
    <property type="match status" value="1"/>
</dbReference>
<sequence>MAQWRELTSLQDWKEVLEQSGDRPVLVFKHSTQCPVSAKAWEESQAYTNGEPRQDVSYVWVKVIEHRDVSNQIAQDLDVRHQSPQAILIKNGQQVWNTSHWHIKQEVLKDVLEQQ</sequence>
<gene>
    <name evidence="1" type="ORF">GCM10011571_22460</name>
</gene>
<dbReference type="RefSeq" id="WP_188647981.1">
    <property type="nucleotide sequence ID" value="NZ_BMHQ01000007.1"/>
</dbReference>
<evidence type="ECO:0008006" key="3">
    <source>
        <dbReference type="Google" id="ProtNLM"/>
    </source>
</evidence>
<protein>
    <recommendedName>
        <fullName evidence="3">Bacillithiol system protein YtxJ</fullName>
    </recommendedName>
</protein>
<dbReference type="Gene3D" id="3.40.30.10">
    <property type="entry name" value="Glutaredoxin"/>
    <property type="match status" value="1"/>
</dbReference>
<evidence type="ECO:0000313" key="2">
    <source>
        <dbReference type="Proteomes" id="UP000625210"/>
    </source>
</evidence>
<dbReference type="NCBIfam" id="TIGR04019">
    <property type="entry name" value="B_thiol_YtxJ"/>
    <property type="match status" value="1"/>
</dbReference>
<keyword evidence="2" id="KW-1185">Reference proteome</keyword>
<reference evidence="1" key="2">
    <citation type="submission" date="2020-09" db="EMBL/GenBank/DDBJ databases">
        <authorList>
            <person name="Sun Q."/>
            <person name="Zhou Y."/>
        </authorList>
    </citation>
    <scope>NUCLEOTIDE SEQUENCE</scope>
    <source>
        <strain evidence="1">CGMCC 1.15179</strain>
    </source>
</reference>
<comment type="caution">
    <text evidence="1">The sequence shown here is derived from an EMBL/GenBank/DDBJ whole genome shotgun (WGS) entry which is preliminary data.</text>
</comment>
<dbReference type="InterPro" id="IPR022551">
    <property type="entry name" value="BrxC"/>
</dbReference>
<dbReference type="EMBL" id="BMHQ01000007">
    <property type="protein sequence ID" value="GGE20020.1"/>
    <property type="molecule type" value="Genomic_DNA"/>
</dbReference>
<dbReference type="InterPro" id="IPR036249">
    <property type="entry name" value="Thioredoxin-like_sf"/>
</dbReference>
<dbReference type="AlphaFoldDB" id="A0A8J2VC35"/>